<dbReference type="PRINTS" id="PR00633">
    <property type="entry name" value="RCCNDNSATION"/>
</dbReference>
<dbReference type="InterPro" id="IPR000408">
    <property type="entry name" value="Reg_chr_condens"/>
</dbReference>
<evidence type="ECO:0000313" key="3">
    <source>
        <dbReference type="Proteomes" id="UP000315377"/>
    </source>
</evidence>
<dbReference type="InterPro" id="IPR051553">
    <property type="entry name" value="Ran_GTPase-activating"/>
</dbReference>
<organism evidence="2 3">
    <name type="scientific">Paenibacillus thiaminolyticus</name>
    <name type="common">Bacillus thiaminolyticus</name>
    <dbReference type="NCBI Taxonomy" id="49283"/>
    <lineage>
        <taxon>Bacteria</taxon>
        <taxon>Bacillati</taxon>
        <taxon>Bacillota</taxon>
        <taxon>Bacilli</taxon>
        <taxon>Bacillales</taxon>
        <taxon>Paenibacillaceae</taxon>
        <taxon>Paenibacillus</taxon>
    </lineage>
</organism>
<evidence type="ECO:0000256" key="1">
    <source>
        <dbReference type="SAM" id="SignalP"/>
    </source>
</evidence>
<feature type="chain" id="PRO_5042961171" evidence="1">
    <location>
        <begin position="39"/>
        <end position="1034"/>
    </location>
</feature>
<protein>
    <submittedName>
        <fullName evidence="2">Uncharacterized protein</fullName>
    </submittedName>
</protein>
<dbReference type="PANTHER" id="PTHR45982:SF1">
    <property type="entry name" value="REGULATOR OF CHROMOSOME CONDENSATION"/>
    <property type="match status" value="1"/>
</dbReference>
<proteinExistence type="predicted"/>
<feature type="signal peptide" evidence="1">
    <location>
        <begin position="1"/>
        <end position="38"/>
    </location>
</feature>
<dbReference type="PROSITE" id="PS50012">
    <property type="entry name" value="RCC1_3"/>
    <property type="match status" value="3"/>
</dbReference>
<dbReference type="SUPFAM" id="SSF110296">
    <property type="entry name" value="Oligoxyloglucan reducing end-specific cellobiohydrolase"/>
    <property type="match status" value="1"/>
</dbReference>
<dbReference type="GO" id="GO:0005737">
    <property type="term" value="C:cytoplasm"/>
    <property type="evidence" value="ECO:0007669"/>
    <property type="project" value="TreeGrafter"/>
</dbReference>
<dbReference type="InterPro" id="IPR009091">
    <property type="entry name" value="RCC1/BLIP-II"/>
</dbReference>
<reference evidence="2 3" key="1">
    <citation type="submission" date="2019-07" db="EMBL/GenBank/DDBJ databases">
        <title>Paenibacillus thiaminolyticus NRRL B-4156.</title>
        <authorList>
            <person name="Hehnly C."/>
            <person name="Zhang L."/>
        </authorList>
    </citation>
    <scope>NUCLEOTIDE SEQUENCE [LARGE SCALE GENOMIC DNA]</scope>
    <source>
        <strain evidence="2 3">NRRL B-4156</strain>
    </source>
</reference>
<dbReference type="AlphaFoldDB" id="A0AAP9DYU1"/>
<dbReference type="EMBL" id="CP041405">
    <property type="protein sequence ID" value="QDM46727.1"/>
    <property type="molecule type" value="Genomic_DNA"/>
</dbReference>
<dbReference type="SUPFAM" id="SSF50985">
    <property type="entry name" value="RCC1/BLIP-II"/>
    <property type="match status" value="2"/>
</dbReference>
<dbReference type="PANTHER" id="PTHR45982">
    <property type="entry name" value="REGULATOR OF CHROMOSOME CONDENSATION"/>
    <property type="match status" value="1"/>
</dbReference>
<keyword evidence="1" id="KW-0732">Signal</keyword>
<dbReference type="Proteomes" id="UP000315377">
    <property type="component" value="Chromosome"/>
</dbReference>
<dbReference type="Gene3D" id="2.130.10.30">
    <property type="entry name" value="Regulator of chromosome condensation 1/beta-lactamase-inhibitor protein II"/>
    <property type="match status" value="2"/>
</dbReference>
<dbReference type="InterPro" id="IPR036278">
    <property type="entry name" value="Sialidase_sf"/>
</dbReference>
<dbReference type="SUPFAM" id="SSF50939">
    <property type="entry name" value="Sialidases"/>
    <property type="match status" value="1"/>
</dbReference>
<gene>
    <name evidence="2" type="ORF">FLT43_27180</name>
</gene>
<evidence type="ECO:0000313" key="2">
    <source>
        <dbReference type="EMBL" id="QDM46727.1"/>
    </source>
</evidence>
<name>A0AAP9DYU1_PANTH</name>
<sequence>MEGSLKRGRNMNRLRMMKKMMCAVLVLLIMAQAIPLTAGKAKAEAAPSVTVRKVVTGDQQSFALDTDGHLWAWGAYDNFMFGGISMPKVMELPFDGTRIKDIASGYNFVFALLEDGTVWIRGEGSKSKQFEQVPGLNGLASIDTTAYYAYGLGADGKLWQWSGYSPTYGVSNPPQARTDVQDIVQVTGGYIVKEDGTVWNLGFGSEEPLTQVQGLTDVERIAVGNIDQTGYALRKDGSVWGWGNRKLDKMNLPALQTDYKRFFEAVPIDGLEHIKAIAAGYHHFLALTEDGTVWAWGQNESGQLGNGSTANSGVPVQVKGLRNVTSISSGYQVDHSFAILADQTVWSWGGNNERETGTQEEAKAVTVPRQVKFTPVAGKGDEKFTITQIGQGATRVDTADSNAQGMIIAATKTQLLVSTNYGETWSRKPHPVKDSFYTVKHAGSNFYYWTYNTKKPQLLMSRDGTKWSPVAVEGPDGALTVRNIMLLHKQYVLLASYDGQEKTYIFTSGDGISWKQTGILPADEIYEVAWNGKRYTAFGGGHLYYGAAKSRNQFVVIPSEQRAGELIIYTSDDLKQWTQQSGSVKSLKYTFVVNGKPRNNYYVSMAEPVSNGTITLMDAYGNMLTSKDGISFTQRPAASVFKSMYGNGPILSNGKQYLIYISRWRDEGVVLTSTDKVTWTERKIANIPLAMTVLKSGKKFIGFGDGGLIAVSSDGLNWKIKQGPAPTQFTNEIVKANGRYVAVGSEFLHSVPGILTSKDGTAWTQVLKSERNQSGYQDDIQSVEWNGKIFAAVGGAYTYTSSNGTIWSKRASVQGMNLQKVIWTGKTFVALGRSLDQKQYALYTSANGVNWKASYRTSNPLLDIAVHNGTVVAVGAKKNKAMAMSSKDLTNWKEALFTLGKDNKSWNAMMKNSLYDYAGESTFTSVQWVNGQFLIASDKIYGSKDGVNWSAITGTYDEYMQGNSVWSSSGRILWTGQDYYYYKNNIIGVSKDLKQWQFYQFDELSGLNHMIWTGADLLGSGQDGLLARMKPKKK</sequence>
<dbReference type="GO" id="GO:0005085">
    <property type="term" value="F:guanyl-nucleotide exchange factor activity"/>
    <property type="evidence" value="ECO:0007669"/>
    <property type="project" value="TreeGrafter"/>
</dbReference>
<dbReference type="Pfam" id="PF00415">
    <property type="entry name" value="RCC1"/>
    <property type="match status" value="1"/>
</dbReference>
<accession>A0AAP9DYU1</accession>